<reference evidence="3 4" key="1">
    <citation type="journal article" date="2018" name="New Phytol.">
        <title>Phylogenomics of Endogonaceae and evolution of mycorrhizas within Mucoromycota.</title>
        <authorList>
            <person name="Chang Y."/>
            <person name="Desiro A."/>
            <person name="Na H."/>
            <person name="Sandor L."/>
            <person name="Lipzen A."/>
            <person name="Clum A."/>
            <person name="Barry K."/>
            <person name="Grigoriev I.V."/>
            <person name="Martin F.M."/>
            <person name="Stajich J.E."/>
            <person name="Smith M.E."/>
            <person name="Bonito G."/>
            <person name="Spatafora J.W."/>
        </authorList>
    </citation>
    <scope>NUCLEOTIDE SEQUENCE [LARGE SCALE GENOMIC DNA]</scope>
    <source>
        <strain evidence="3 4">GMNB39</strain>
    </source>
</reference>
<protein>
    <submittedName>
        <fullName evidence="3">Uncharacterized protein</fullName>
    </submittedName>
</protein>
<evidence type="ECO:0000256" key="2">
    <source>
        <dbReference type="SAM" id="MobiDB-lite"/>
    </source>
</evidence>
<accession>A0A433A2P9</accession>
<proteinExistence type="predicted"/>
<dbReference type="AlphaFoldDB" id="A0A433A2P9"/>
<organism evidence="3 4">
    <name type="scientific">Jimgerdemannia flammicorona</name>
    <dbReference type="NCBI Taxonomy" id="994334"/>
    <lineage>
        <taxon>Eukaryota</taxon>
        <taxon>Fungi</taxon>
        <taxon>Fungi incertae sedis</taxon>
        <taxon>Mucoromycota</taxon>
        <taxon>Mucoromycotina</taxon>
        <taxon>Endogonomycetes</taxon>
        <taxon>Endogonales</taxon>
        <taxon>Endogonaceae</taxon>
        <taxon>Jimgerdemannia</taxon>
    </lineage>
</organism>
<feature type="coiled-coil region" evidence="1">
    <location>
        <begin position="260"/>
        <end position="287"/>
    </location>
</feature>
<feature type="region of interest" description="Disordered" evidence="2">
    <location>
        <begin position="377"/>
        <end position="398"/>
    </location>
</feature>
<evidence type="ECO:0000256" key="1">
    <source>
        <dbReference type="SAM" id="Coils"/>
    </source>
</evidence>
<feature type="non-terminal residue" evidence="3">
    <location>
        <position position="422"/>
    </location>
</feature>
<name>A0A433A2P9_9FUNG</name>
<dbReference type="EMBL" id="RBNI01018983">
    <property type="protein sequence ID" value="RUO96972.1"/>
    <property type="molecule type" value="Genomic_DNA"/>
</dbReference>
<dbReference type="OrthoDB" id="2416276at2759"/>
<gene>
    <name evidence="3" type="ORF">BC936DRAFT_141189</name>
</gene>
<dbReference type="Proteomes" id="UP000268093">
    <property type="component" value="Unassembled WGS sequence"/>
</dbReference>
<evidence type="ECO:0000313" key="3">
    <source>
        <dbReference type="EMBL" id="RUO96972.1"/>
    </source>
</evidence>
<keyword evidence="1" id="KW-0175">Coiled coil</keyword>
<feature type="coiled-coil region" evidence="1">
    <location>
        <begin position="126"/>
        <end position="153"/>
    </location>
</feature>
<evidence type="ECO:0000313" key="4">
    <source>
        <dbReference type="Proteomes" id="UP000268093"/>
    </source>
</evidence>
<keyword evidence="4" id="KW-1185">Reference proteome</keyword>
<feature type="compositionally biased region" description="Basic and acidic residues" evidence="2">
    <location>
        <begin position="50"/>
        <end position="66"/>
    </location>
</feature>
<feature type="coiled-coil region" evidence="1">
    <location>
        <begin position="185"/>
        <end position="219"/>
    </location>
</feature>
<comment type="caution">
    <text evidence="3">The sequence shown here is derived from an EMBL/GenBank/DDBJ whole genome shotgun (WGS) entry which is preliminary data.</text>
</comment>
<feature type="region of interest" description="Disordered" evidence="2">
    <location>
        <begin position="1"/>
        <end position="66"/>
    </location>
</feature>
<sequence length="422" mass="47680">MVFVFSERNRGALESAEAPADGGRGAHATRAGRRRANPGKDGRAGGGEGRAGEGEGSDREEEGGSRWEGGERFMFCCWSMICQSGLDQSNPSYPQPPQSRADDLDRQLHRMMEQQQQDKDRRWAEIDALNARAKNLNNEADEAEQEMEEVCRVRERVMKVETEMDEREKKVIDARVANDESDLTIKQLTKKVLQGQQALADIERDIATNEKQIPMLEEQKRLAVASREFKMAGQCSNRLKQLGATLEERRASLVSRTPVVEEDKRKLEEAQDEAKSQAGRLKEVEGRPDCIRGHVKSNFATILPGLEIYHTLDTLSAELRSSLRSATERGRKTLEALLQHELEGVRRRMEHVRVRYALADVPSANGGESDLLREVDELQQGDDDRPISQVGGKEREQARKEWVEDLEMKLRVAVNKEDYDTA</sequence>